<proteinExistence type="predicted"/>
<sequence length="680" mass="78046">MNLTTIHKQKQLGSGDHRRNNNNEWRPQPSLFLNVRLAPLATLESNWTQVIWSLVWSLWTALFTGCINALGAALEDKPLHAWQSALNKLERYMLTYIEDIDPSVFASLRVTCDMLHSEDAKSCFLICCLFPEAAQIPIDDLDETLYGREGNVVRIHDVIRDIGIKIARDGKAFLVEDDIKILGDLNTKLEVLSLRVSDIKALPPEIGQLTRLLLLDLRDCNYLILIPQGVISKLTKLEELYIPDRFDKWEATTNKKQDTSSNVSLDEVSSLTDKLTTLHIHIPNVILLPTKQLKFENLKRFKISVGSTFNYSEHFLGTSILKLEGIPLNNKFKALVHKAEVLYLKKLKGLKKVLHDRAVGEGFWKLKYLKVCSCFDLEYLLAKPKSVSFSNLSVLVIKSCGKLRYLFSPPCVRGLLQLKRLKVKSCPIEEIVGFDEEEDEDELARKVVFPAWEQLEIIELPQIIQIFDKKLLTEESFIQLKDMRVKSCKLLVNVFPSNMLSRLQNLQSINVSSCENMEVIISMKREEEYDEAETKDHIIQFPQLGTLILVDLNNLKSFYSSRCEAQPLFNKQIIFPVLEELMICSLPNITEIWDLQLLSVQDKAESTDREKLMNEKELANDDIFVFSKLQYLKIKDGRALKVSVPTLKYQKRNPCSITRYTCLNSFLSSMAMDKHTKKED</sequence>
<dbReference type="InterPro" id="IPR050905">
    <property type="entry name" value="Plant_NBS-LRR"/>
</dbReference>
<dbReference type="PANTHER" id="PTHR33463:SF209">
    <property type="entry name" value="DISEASE RESISTANCE PROTEIN RPS2-LIKE"/>
    <property type="match status" value="1"/>
</dbReference>
<dbReference type="Gene3D" id="3.80.10.10">
    <property type="entry name" value="Ribonuclease Inhibitor"/>
    <property type="match status" value="1"/>
</dbReference>
<name>A0A2R6Q4L4_ACTCC</name>
<reference evidence="4 5" key="1">
    <citation type="submission" date="2017-07" db="EMBL/GenBank/DDBJ databases">
        <title>An improved, manually edited Actinidia chinensis var. chinensis (kiwifruit) genome highlights the challenges associated with draft genomes and gene prediction in plants.</title>
        <authorList>
            <person name="Pilkington S."/>
            <person name="Crowhurst R."/>
            <person name="Hilario E."/>
            <person name="Nardozza S."/>
            <person name="Fraser L."/>
            <person name="Peng Y."/>
            <person name="Gunaseelan K."/>
            <person name="Simpson R."/>
            <person name="Tahir J."/>
            <person name="Deroles S."/>
            <person name="Templeton K."/>
            <person name="Luo Z."/>
            <person name="Davy M."/>
            <person name="Cheng C."/>
            <person name="Mcneilage M."/>
            <person name="Scaglione D."/>
            <person name="Liu Y."/>
            <person name="Zhang Q."/>
            <person name="Datson P."/>
            <person name="De Silva N."/>
            <person name="Gardiner S."/>
            <person name="Bassett H."/>
            <person name="Chagne D."/>
            <person name="Mccallum J."/>
            <person name="Dzierzon H."/>
            <person name="Deng C."/>
            <person name="Wang Y.-Y."/>
            <person name="Barron N."/>
            <person name="Manako K."/>
            <person name="Bowen J."/>
            <person name="Foster T."/>
            <person name="Erridge Z."/>
            <person name="Tiffin H."/>
            <person name="Waite C."/>
            <person name="Davies K."/>
            <person name="Grierson E."/>
            <person name="Laing W."/>
            <person name="Kirk R."/>
            <person name="Chen X."/>
            <person name="Wood M."/>
            <person name="Montefiori M."/>
            <person name="Brummell D."/>
            <person name="Schwinn K."/>
            <person name="Catanach A."/>
            <person name="Fullerton C."/>
            <person name="Li D."/>
            <person name="Meiyalaghan S."/>
            <person name="Nieuwenhuizen N."/>
            <person name="Read N."/>
            <person name="Prakash R."/>
            <person name="Hunter D."/>
            <person name="Zhang H."/>
            <person name="Mckenzie M."/>
            <person name="Knabel M."/>
            <person name="Harris A."/>
            <person name="Allan A."/>
            <person name="Chen A."/>
            <person name="Janssen B."/>
            <person name="Plunkett B."/>
            <person name="Dwamena C."/>
            <person name="Voogd C."/>
            <person name="Leif D."/>
            <person name="Lafferty D."/>
            <person name="Souleyre E."/>
            <person name="Varkonyi-Gasic E."/>
            <person name="Gambi F."/>
            <person name="Hanley J."/>
            <person name="Yao J.-L."/>
            <person name="Cheung J."/>
            <person name="David K."/>
            <person name="Warren B."/>
            <person name="Marsh K."/>
            <person name="Snowden K."/>
            <person name="Lin-Wang K."/>
            <person name="Brian L."/>
            <person name="Martinez-Sanchez M."/>
            <person name="Wang M."/>
            <person name="Ileperuma N."/>
            <person name="Macnee N."/>
            <person name="Campin R."/>
            <person name="Mcatee P."/>
            <person name="Drummond R."/>
            <person name="Espley R."/>
            <person name="Ireland H."/>
            <person name="Wu R."/>
            <person name="Atkinson R."/>
            <person name="Karunairetnam S."/>
            <person name="Bulley S."/>
            <person name="Chunkath S."/>
            <person name="Hanley Z."/>
            <person name="Storey R."/>
            <person name="Thrimawithana A."/>
            <person name="Thomson S."/>
            <person name="David C."/>
            <person name="Testolin R."/>
        </authorList>
    </citation>
    <scope>NUCLEOTIDE SEQUENCE [LARGE SCALE GENOMIC DNA]</scope>
    <source>
        <strain evidence="5">cv. Red5</strain>
        <tissue evidence="4">Young leaf</tissue>
    </source>
</reference>
<evidence type="ECO:0000313" key="4">
    <source>
        <dbReference type="EMBL" id="PSS01817.1"/>
    </source>
</evidence>
<dbReference type="STRING" id="1590841.A0A2R6Q4L4"/>
<evidence type="ECO:0000256" key="2">
    <source>
        <dbReference type="SAM" id="MobiDB-lite"/>
    </source>
</evidence>
<accession>A0A2R6Q4L4</accession>
<comment type="caution">
    <text evidence="4">The sequence shown here is derived from an EMBL/GenBank/DDBJ whole genome shotgun (WGS) entry which is preliminary data.</text>
</comment>
<evidence type="ECO:0000259" key="3">
    <source>
        <dbReference type="Pfam" id="PF23247"/>
    </source>
</evidence>
<dbReference type="SUPFAM" id="SSF52058">
    <property type="entry name" value="L domain-like"/>
    <property type="match status" value="1"/>
</dbReference>
<feature type="region of interest" description="Disordered" evidence="2">
    <location>
        <begin position="1"/>
        <end position="23"/>
    </location>
</feature>
<dbReference type="Pfam" id="PF23247">
    <property type="entry name" value="LRR_RPS2"/>
    <property type="match status" value="2"/>
</dbReference>
<dbReference type="OrthoDB" id="1579323at2759"/>
<protein>
    <submittedName>
        <fullName evidence="4">Disease resistance protein</fullName>
    </submittedName>
</protein>
<dbReference type="EMBL" id="NKQK01000020">
    <property type="protein sequence ID" value="PSS01817.1"/>
    <property type="molecule type" value="Genomic_DNA"/>
</dbReference>
<feature type="domain" description="Disease resistance protein At4g27190-like leucine-rich repeats" evidence="3">
    <location>
        <begin position="386"/>
        <end position="426"/>
    </location>
</feature>
<dbReference type="Proteomes" id="UP000241394">
    <property type="component" value="Chromosome LG20"/>
</dbReference>
<dbReference type="PANTHER" id="PTHR33463">
    <property type="entry name" value="NB-ARC DOMAIN-CONTAINING PROTEIN-RELATED"/>
    <property type="match status" value="1"/>
</dbReference>
<gene>
    <name evidence="4" type="ORF">CEY00_Acc23175</name>
</gene>
<reference evidence="5" key="2">
    <citation type="journal article" date="2018" name="BMC Genomics">
        <title>A manually annotated Actinidia chinensis var. chinensis (kiwifruit) genome highlights the challenges associated with draft genomes and gene prediction in plants.</title>
        <authorList>
            <person name="Pilkington S.M."/>
            <person name="Crowhurst R."/>
            <person name="Hilario E."/>
            <person name="Nardozza S."/>
            <person name="Fraser L."/>
            <person name="Peng Y."/>
            <person name="Gunaseelan K."/>
            <person name="Simpson R."/>
            <person name="Tahir J."/>
            <person name="Deroles S.C."/>
            <person name="Templeton K."/>
            <person name="Luo Z."/>
            <person name="Davy M."/>
            <person name="Cheng C."/>
            <person name="McNeilage M."/>
            <person name="Scaglione D."/>
            <person name="Liu Y."/>
            <person name="Zhang Q."/>
            <person name="Datson P."/>
            <person name="De Silva N."/>
            <person name="Gardiner S.E."/>
            <person name="Bassett H."/>
            <person name="Chagne D."/>
            <person name="McCallum J."/>
            <person name="Dzierzon H."/>
            <person name="Deng C."/>
            <person name="Wang Y.Y."/>
            <person name="Barron L."/>
            <person name="Manako K."/>
            <person name="Bowen J."/>
            <person name="Foster T.M."/>
            <person name="Erridge Z.A."/>
            <person name="Tiffin H."/>
            <person name="Waite C.N."/>
            <person name="Davies K.M."/>
            <person name="Grierson E.P."/>
            <person name="Laing W.A."/>
            <person name="Kirk R."/>
            <person name="Chen X."/>
            <person name="Wood M."/>
            <person name="Montefiori M."/>
            <person name="Brummell D.A."/>
            <person name="Schwinn K.E."/>
            <person name="Catanach A."/>
            <person name="Fullerton C."/>
            <person name="Li D."/>
            <person name="Meiyalaghan S."/>
            <person name="Nieuwenhuizen N."/>
            <person name="Read N."/>
            <person name="Prakash R."/>
            <person name="Hunter D."/>
            <person name="Zhang H."/>
            <person name="McKenzie M."/>
            <person name="Knabel M."/>
            <person name="Harris A."/>
            <person name="Allan A.C."/>
            <person name="Gleave A."/>
            <person name="Chen A."/>
            <person name="Janssen B.J."/>
            <person name="Plunkett B."/>
            <person name="Ampomah-Dwamena C."/>
            <person name="Voogd C."/>
            <person name="Leif D."/>
            <person name="Lafferty D."/>
            <person name="Souleyre E.J.F."/>
            <person name="Varkonyi-Gasic E."/>
            <person name="Gambi F."/>
            <person name="Hanley J."/>
            <person name="Yao J.L."/>
            <person name="Cheung J."/>
            <person name="David K.M."/>
            <person name="Warren B."/>
            <person name="Marsh K."/>
            <person name="Snowden K.C."/>
            <person name="Lin-Wang K."/>
            <person name="Brian L."/>
            <person name="Martinez-Sanchez M."/>
            <person name="Wang M."/>
            <person name="Ileperuma N."/>
            <person name="Macnee N."/>
            <person name="Campin R."/>
            <person name="McAtee P."/>
            <person name="Drummond R.S.M."/>
            <person name="Espley R.V."/>
            <person name="Ireland H.S."/>
            <person name="Wu R."/>
            <person name="Atkinson R.G."/>
            <person name="Karunairetnam S."/>
            <person name="Bulley S."/>
            <person name="Chunkath S."/>
            <person name="Hanley Z."/>
            <person name="Storey R."/>
            <person name="Thrimawithana A.H."/>
            <person name="Thomson S."/>
            <person name="David C."/>
            <person name="Testolin R."/>
            <person name="Huang H."/>
            <person name="Hellens R.P."/>
            <person name="Schaffer R.J."/>
        </authorList>
    </citation>
    <scope>NUCLEOTIDE SEQUENCE [LARGE SCALE GENOMIC DNA]</scope>
    <source>
        <strain evidence="5">cv. Red5</strain>
    </source>
</reference>
<evidence type="ECO:0000313" key="5">
    <source>
        <dbReference type="Proteomes" id="UP000241394"/>
    </source>
</evidence>
<dbReference type="InterPro" id="IPR032675">
    <property type="entry name" value="LRR_dom_sf"/>
</dbReference>
<dbReference type="InterPro" id="IPR057135">
    <property type="entry name" value="At4g27190-like_LRR"/>
</dbReference>
<dbReference type="Gramene" id="PSS01817">
    <property type="protein sequence ID" value="PSS01817"/>
    <property type="gene ID" value="CEY00_Acc23175"/>
</dbReference>
<feature type="domain" description="Disease resistance protein At4g27190-like leucine-rich repeats" evidence="3">
    <location>
        <begin position="455"/>
        <end position="561"/>
    </location>
</feature>
<dbReference type="InParanoid" id="A0A2R6Q4L4"/>
<evidence type="ECO:0000256" key="1">
    <source>
        <dbReference type="ARBA" id="ARBA00022821"/>
    </source>
</evidence>
<organism evidence="4 5">
    <name type="scientific">Actinidia chinensis var. chinensis</name>
    <name type="common">Chinese soft-hair kiwi</name>
    <dbReference type="NCBI Taxonomy" id="1590841"/>
    <lineage>
        <taxon>Eukaryota</taxon>
        <taxon>Viridiplantae</taxon>
        <taxon>Streptophyta</taxon>
        <taxon>Embryophyta</taxon>
        <taxon>Tracheophyta</taxon>
        <taxon>Spermatophyta</taxon>
        <taxon>Magnoliopsida</taxon>
        <taxon>eudicotyledons</taxon>
        <taxon>Gunneridae</taxon>
        <taxon>Pentapetalae</taxon>
        <taxon>asterids</taxon>
        <taxon>Ericales</taxon>
        <taxon>Actinidiaceae</taxon>
        <taxon>Actinidia</taxon>
    </lineage>
</organism>
<keyword evidence="1" id="KW-0611">Plant defense</keyword>
<keyword evidence="5" id="KW-1185">Reference proteome</keyword>
<dbReference type="AlphaFoldDB" id="A0A2R6Q4L4"/>